<dbReference type="AlphaFoldDB" id="A0A6V4BPQ5"/>
<dbReference type="SUPFAM" id="SSF47954">
    <property type="entry name" value="Cyclin-like"/>
    <property type="match status" value="1"/>
</dbReference>
<name>A0A6V4BPQ5_9EUKA</name>
<evidence type="ECO:0008006" key="2">
    <source>
        <dbReference type="Google" id="ProtNLM"/>
    </source>
</evidence>
<dbReference type="PANTHER" id="PTHR15615">
    <property type="match status" value="1"/>
</dbReference>
<dbReference type="InterPro" id="IPR036915">
    <property type="entry name" value="Cyclin-like_sf"/>
</dbReference>
<dbReference type="Gene3D" id="1.10.472.10">
    <property type="entry name" value="Cyclin-like"/>
    <property type="match status" value="1"/>
</dbReference>
<dbReference type="EMBL" id="HBKO01036034">
    <property type="protein sequence ID" value="CAE2260303.1"/>
    <property type="molecule type" value="Transcribed_RNA"/>
</dbReference>
<evidence type="ECO:0000313" key="1">
    <source>
        <dbReference type="EMBL" id="CAE2260303.1"/>
    </source>
</evidence>
<proteinExistence type="predicted"/>
<dbReference type="InterPro" id="IPR013922">
    <property type="entry name" value="Cyclin_PHO80-like"/>
</dbReference>
<protein>
    <recommendedName>
        <fullName evidence="2">Cyclin</fullName>
    </recommendedName>
</protein>
<accession>A0A6V4BPQ5</accession>
<sequence length="216" mass="23919">MTLGEASGSSTPEAIVAIMSKLLTDLVARNDQFPLIPSQVTPFHSSTPPAISVKSYLEDRILKYAGCSEETFILALIYMDQVVQFNPDFVICSLNVHRLLITSIMLASKFFDDVYYNNAYYARVGGISNTEVNSLEMEMLRMISFSLFVEPEAYERYRRSLYSHVRAGSLQGVPSALPAMGFSSATQAQVISLHRALMPSAKPLIKCLAGEPFSRV</sequence>
<gene>
    <name evidence="1" type="ORF">CPOL0286_LOCUS16415</name>
</gene>
<dbReference type="GO" id="GO:0019901">
    <property type="term" value="F:protein kinase binding"/>
    <property type="evidence" value="ECO:0007669"/>
    <property type="project" value="InterPro"/>
</dbReference>
<dbReference type="PANTHER" id="PTHR15615:SF108">
    <property type="entry name" value="PROTEIN CNPPD1"/>
    <property type="match status" value="1"/>
</dbReference>
<reference evidence="1" key="1">
    <citation type="submission" date="2021-01" db="EMBL/GenBank/DDBJ databases">
        <authorList>
            <person name="Corre E."/>
            <person name="Pelletier E."/>
            <person name="Niang G."/>
            <person name="Scheremetjew M."/>
            <person name="Finn R."/>
            <person name="Kale V."/>
            <person name="Holt S."/>
            <person name="Cochrane G."/>
            <person name="Meng A."/>
            <person name="Brown T."/>
            <person name="Cohen L."/>
        </authorList>
    </citation>
    <scope>NUCLEOTIDE SEQUENCE</scope>
    <source>
        <strain evidence="1">UIO037</strain>
    </source>
</reference>
<organism evidence="1">
    <name type="scientific">Prymnesium polylepis</name>
    <dbReference type="NCBI Taxonomy" id="72548"/>
    <lineage>
        <taxon>Eukaryota</taxon>
        <taxon>Haptista</taxon>
        <taxon>Haptophyta</taxon>
        <taxon>Prymnesiophyceae</taxon>
        <taxon>Prymnesiales</taxon>
        <taxon>Prymnesiaceae</taxon>
        <taxon>Prymnesium</taxon>
    </lineage>
</organism>
<dbReference type="Pfam" id="PF08613">
    <property type="entry name" value="Cyclin"/>
    <property type="match status" value="1"/>
</dbReference>